<evidence type="ECO:0000256" key="4">
    <source>
        <dbReference type="RuleBase" id="RU000363"/>
    </source>
</evidence>
<organism evidence="5 6">
    <name type="scientific">Gordonia mangrovi</name>
    <dbReference type="NCBI Taxonomy" id="2665643"/>
    <lineage>
        <taxon>Bacteria</taxon>
        <taxon>Bacillati</taxon>
        <taxon>Actinomycetota</taxon>
        <taxon>Actinomycetes</taxon>
        <taxon>Mycobacteriales</taxon>
        <taxon>Gordoniaceae</taxon>
        <taxon>Gordonia</taxon>
    </lineage>
</organism>
<gene>
    <name evidence="5" type="ORF">GIY30_22700</name>
</gene>
<dbReference type="InterPro" id="IPR023985">
    <property type="entry name" value="SDR_subfam_1"/>
</dbReference>
<evidence type="ECO:0000256" key="3">
    <source>
        <dbReference type="ARBA" id="ARBA00023027"/>
    </source>
</evidence>
<dbReference type="EMBL" id="WMBR01000009">
    <property type="protein sequence ID" value="MXP24152.1"/>
    <property type="molecule type" value="Genomic_DNA"/>
</dbReference>
<name>A0A6L7GX61_9ACTN</name>
<evidence type="ECO:0000256" key="2">
    <source>
        <dbReference type="ARBA" id="ARBA00023002"/>
    </source>
</evidence>
<dbReference type="SUPFAM" id="SSF51735">
    <property type="entry name" value="NAD(P)-binding Rossmann-fold domains"/>
    <property type="match status" value="1"/>
</dbReference>
<dbReference type="InterPro" id="IPR002347">
    <property type="entry name" value="SDR_fam"/>
</dbReference>
<dbReference type="InterPro" id="IPR036291">
    <property type="entry name" value="NAD(P)-bd_dom_sf"/>
</dbReference>
<comment type="similarity">
    <text evidence="1 4">Belongs to the short-chain dehydrogenases/reductases (SDR) family.</text>
</comment>
<dbReference type="PRINTS" id="PR00080">
    <property type="entry name" value="SDRFAMILY"/>
</dbReference>
<evidence type="ECO:0000313" key="5">
    <source>
        <dbReference type="EMBL" id="MXP24152.1"/>
    </source>
</evidence>
<dbReference type="Pfam" id="PF00106">
    <property type="entry name" value="adh_short"/>
    <property type="match status" value="1"/>
</dbReference>
<dbReference type="RefSeq" id="WP_160904351.1">
    <property type="nucleotide sequence ID" value="NZ_CP102850.1"/>
</dbReference>
<comment type="caution">
    <text evidence="5">The sequence shown here is derived from an EMBL/GenBank/DDBJ whole genome shotgun (WGS) entry which is preliminary data.</text>
</comment>
<sequence length="278" mass="29305">MGQFLGKVALITGAGRGQGRAHAVRLAGEGASIVALDLPAESALSVDYLLSKQSDLEETARLVTETGSRVLPLAVDVRDQSGLDDAVASAMSSFGSVDVVCANAGIAQRPGNAWEITDETWQDVLDIDLTGVWRTLKAVIPSMIELDKGGSIVIVGSSLGIKAQRNLAAYIAAKHGVTGLMKAFALELAPYRIRVNSVNPSSVATDMLLSDRLFRLFRPDLDNPTADDCLDAFRSLNALPVPWAEPEDISAVVSWLASDESRHVTGVALPADAGATLL</sequence>
<dbReference type="GO" id="GO:0016491">
    <property type="term" value="F:oxidoreductase activity"/>
    <property type="evidence" value="ECO:0007669"/>
    <property type="project" value="UniProtKB-KW"/>
</dbReference>
<dbReference type="AlphaFoldDB" id="A0A6L7GX61"/>
<dbReference type="Gene3D" id="3.40.50.720">
    <property type="entry name" value="NAD(P)-binding Rossmann-like Domain"/>
    <property type="match status" value="1"/>
</dbReference>
<dbReference type="CDD" id="cd05233">
    <property type="entry name" value="SDR_c"/>
    <property type="match status" value="1"/>
</dbReference>
<dbReference type="PRINTS" id="PR00081">
    <property type="entry name" value="GDHRDH"/>
</dbReference>
<evidence type="ECO:0000256" key="1">
    <source>
        <dbReference type="ARBA" id="ARBA00006484"/>
    </source>
</evidence>
<dbReference type="Proteomes" id="UP000475545">
    <property type="component" value="Unassembled WGS sequence"/>
</dbReference>
<dbReference type="PANTHER" id="PTHR24321">
    <property type="entry name" value="DEHYDROGENASES, SHORT CHAIN"/>
    <property type="match status" value="1"/>
</dbReference>
<dbReference type="EC" id="1.1.99.-" evidence="5"/>
<dbReference type="NCBIfam" id="NF009467">
    <property type="entry name" value="PRK12826.1-3"/>
    <property type="match status" value="1"/>
</dbReference>
<dbReference type="FunFam" id="3.40.50.720:FF:000084">
    <property type="entry name" value="Short-chain dehydrogenase reductase"/>
    <property type="match status" value="1"/>
</dbReference>
<keyword evidence="6" id="KW-1185">Reference proteome</keyword>
<reference evidence="5 6" key="1">
    <citation type="submission" date="2019-11" db="EMBL/GenBank/DDBJ databases">
        <title>Gordonia sp. nov., a novel actinobacterium isolated from mangrove soil in Hainan.</title>
        <authorList>
            <person name="Huang X."/>
            <person name="Xie Y."/>
            <person name="Chu X."/>
            <person name="Xiao K."/>
        </authorList>
    </citation>
    <scope>NUCLEOTIDE SEQUENCE [LARGE SCALE GENOMIC DNA]</scope>
    <source>
        <strain evidence="5 6">HNM0687</strain>
    </source>
</reference>
<accession>A0A6L7GX61</accession>
<keyword evidence="2 5" id="KW-0560">Oxidoreductase</keyword>
<proteinExistence type="inferred from homology"/>
<dbReference type="NCBIfam" id="TIGR03971">
    <property type="entry name" value="SDR_subfam_1"/>
    <property type="match status" value="1"/>
</dbReference>
<protein>
    <submittedName>
        <fullName evidence="5">Mycofactocin-coupled SDR family oxidoreductase</fullName>
        <ecNumber evidence="5">1.1.99.-</ecNumber>
    </submittedName>
</protein>
<evidence type="ECO:0000313" key="6">
    <source>
        <dbReference type="Proteomes" id="UP000475545"/>
    </source>
</evidence>
<keyword evidence="3" id="KW-0520">NAD</keyword>
<dbReference type="PANTHER" id="PTHR24321:SF8">
    <property type="entry name" value="ESTRADIOL 17-BETA-DEHYDROGENASE 8-RELATED"/>
    <property type="match status" value="1"/>
</dbReference>